<evidence type="ECO:0000256" key="1">
    <source>
        <dbReference type="ARBA" id="ARBA00023211"/>
    </source>
</evidence>
<feature type="domain" description="Pyruvate carboxyltransferase" evidence="2">
    <location>
        <begin position="7"/>
        <end position="260"/>
    </location>
</feature>
<keyword evidence="1" id="KW-0464">Manganese</keyword>
<reference evidence="3 4" key="1">
    <citation type="submission" date="2019-03" db="EMBL/GenBank/DDBJ databases">
        <title>Complete Genome Sequence of Allofrancisella inopinata Strain SYSU YG23 Isolated from Water-Cooling Systems in China.</title>
        <authorList>
            <person name="Ohrman C."/>
            <person name="Uneklint I."/>
            <person name="Sjodin A."/>
        </authorList>
    </citation>
    <scope>NUCLEOTIDE SEQUENCE [LARGE SCALE GENOMIC DNA]</scope>
    <source>
        <strain evidence="3 4">SYSU YG23</strain>
    </source>
</reference>
<dbReference type="InterPro" id="IPR000891">
    <property type="entry name" value="PYR_CT"/>
</dbReference>
<name>A0AAE6YIF0_9GAMM</name>
<dbReference type="Gene3D" id="3.20.20.70">
    <property type="entry name" value="Aldolase class I"/>
    <property type="match status" value="1"/>
</dbReference>
<dbReference type="InterPro" id="IPR050073">
    <property type="entry name" value="2-IPM_HCS-like"/>
</dbReference>
<sequence length="328" mass="36909">MEGIKNIKIIDVTLRDGGYRVNFNFPDSLINMVVKKLSLAGIDYIEVGYRNGSFKKINNIGKCGLGSDHYIKRVREVSQLAKLVMMYHPRNVDISELGRMKDNGIDFLRCCVPIDNPGNSIEYIKESNNLGIKNCVNLTRISQHNINDILFFIEKLKKENVELVYLADSNGSLLPTQISKLVSSVIKNIDIEIGFHPHNNLSLAVANSISALDAGATYFDTSIRGMGKGSGNLQTEYWIAYLIKHGLFKYDLGPILELADYFSENVEKSNLVFSSSDIIAAALNFSADQRKALVGYDYSNFQNKYRELNLVMQRKIYEKSSCPRAYTS</sequence>
<evidence type="ECO:0000313" key="3">
    <source>
        <dbReference type="EMBL" id="QIV96478.1"/>
    </source>
</evidence>
<dbReference type="AlphaFoldDB" id="A0AAE6YIF0"/>
<evidence type="ECO:0000259" key="2">
    <source>
        <dbReference type="PROSITE" id="PS50991"/>
    </source>
</evidence>
<dbReference type="EMBL" id="CP038241">
    <property type="protein sequence ID" value="QIV96478.1"/>
    <property type="molecule type" value="Genomic_DNA"/>
</dbReference>
<dbReference type="PANTHER" id="PTHR10277:SF9">
    <property type="entry name" value="2-ISOPROPYLMALATE SYNTHASE 1, CHLOROPLASTIC-RELATED"/>
    <property type="match status" value="1"/>
</dbReference>
<gene>
    <name evidence="3" type="ORF">E4K63_06395</name>
</gene>
<dbReference type="GO" id="GO:0009098">
    <property type="term" value="P:L-leucine biosynthetic process"/>
    <property type="evidence" value="ECO:0007669"/>
    <property type="project" value="TreeGrafter"/>
</dbReference>
<protein>
    <recommendedName>
        <fullName evidence="2">Pyruvate carboxyltransferase domain-containing protein</fullName>
    </recommendedName>
</protein>
<dbReference type="SUPFAM" id="SSF51569">
    <property type="entry name" value="Aldolase"/>
    <property type="match status" value="1"/>
</dbReference>
<organism evidence="3 4">
    <name type="scientific">Allofrancisella inopinata</name>
    <dbReference type="NCBI Taxonomy" id="1085647"/>
    <lineage>
        <taxon>Bacteria</taxon>
        <taxon>Pseudomonadati</taxon>
        <taxon>Pseudomonadota</taxon>
        <taxon>Gammaproteobacteria</taxon>
        <taxon>Thiotrichales</taxon>
        <taxon>Francisellaceae</taxon>
        <taxon>Allofrancisella</taxon>
    </lineage>
</organism>
<keyword evidence="4" id="KW-1185">Reference proteome</keyword>
<dbReference type="PROSITE" id="PS50991">
    <property type="entry name" value="PYR_CT"/>
    <property type="match status" value="1"/>
</dbReference>
<dbReference type="RefSeq" id="WP_133942329.1">
    <property type="nucleotide sequence ID" value="NZ_CP038241.1"/>
</dbReference>
<dbReference type="KEGG" id="aii:E4K63_06395"/>
<dbReference type="InterPro" id="IPR013785">
    <property type="entry name" value="Aldolase_TIM"/>
</dbReference>
<dbReference type="GO" id="GO:0003852">
    <property type="term" value="F:2-isopropylmalate synthase activity"/>
    <property type="evidence" value="ECO:0007669"/>
    <property type="project" value="TreeGrafter"/>
</dbReference>
<accession>A0AAE6YIF0</accession>
<proteinExistence type="predicted"/>
<evidence type="ECO:0000313" key="4">
    <source>
        <dbReference type="Proteomes" id="UP000502004"/>
    </source>
</evidence>
<dbReference type="Pfam" id="PF00682">
    <property type="entry name" value="HMGL-like"/>
    <property type="match status" value="1"/>
</dbReference>
<dbReference type="PANTHER" id="PTHR10277">
    <property type="entry name" value="HOMOCITRATE SYNTHASE-RELATED"/>
    <property type="match status" value="1"/>
</dbReference>
<dbReference type="Proteomes" id="UP000502004">
    <property type="component" value="Chromosome"/>
</dbReference>